<reference evidence="1" key="1">
    <citation type="submission" date="2020-05" db="EMBL/GenBank/DDBJ databases">
        <authorList>
            <person name="Chiriac C."/>
            <person name="Salcher M."/>
            <person name="Ghai R."/>
            <person name="Kavagutti S V."/>
        </authorList>
    </citation>
    <scope>NUCLEOTIDE SEQUENCE</scope>
</reference>
<evidence type="ECO:0000313" key="1">
    <source>
        <dbReference type="EMBL" id="CAB4882720.1"/>
    </source>
</evidence>
<organism evidence="1">
    <name type="scientific">freshwater metagenome</name>
    <dbReference type="NCBI Taxonomy" id="449393"/>
    <lineage>
        <taxon>unclassified sequences</taxon>
        <taxon>metagenomes</taxon>
        <taxon>ecological metagenomes</taxon>
    </lineage>
</organism>
<dbReference type="AlphaFoldDB" id="A0A6J7ENC1"/>
<sequence length="194" mass="20632">MPYTLGKLLVWFVLASALGGVVGWMAHSLLRGASPAPSDSAAPVDGVHTVNAGDDAALRAERDGLRAAVRRHEGTLAAQVATIERLQGRSATTEQPIAPTAPDVAEGAAVLGRPVRLNDLTLVIGIDAEVNSLLRARDIVSWWDLATAPIGSLRTMLDAARPALRALDPSSWPTQARLLAHGNWQQFKNITDRL</sequence>
<gene>
    <name evidence="1" type="ORF">UFOPK3376_01708</name>
</gene>
<dbReference type="EMBL" id="CAFBLP010000041">
    <property type="protein sequence ID" value="CAB4882720.1"/>
    <property type="molecule type" value="Genomic_DNA"/>
</dbReference>
<accession>A0A6J7ENC1</accession>
<protein>
    <submittedName>
        <fullName evidence="1">Unannotated protein</fullName>
    </submittedName>
</protein>
<proteinExistence type="predicted"/>
<name>A0A6J7ENC1_9ZZZZ</name>